<dbReference type="EMBL" id="JACDXW010000003">
    <property type="protein sequence ID" value="MCB5363572.1"/>
    <property type="molecule type" value="Genomic_DNA"/>
</dbReference>
<evidence type="ECO:0000256" key="1">
    <source>
        <dbReference type="SAM" id="SignalP"/>
    </source>
</evidence>
<evidence type="ECO:0000313" key="3">
    <source>
        <dbReference type="Proteomes" id="UP000776983"/>
    </source>
</evidence>
<dbReference type="InterPro" id="IPR025500">
    <property type="entry name" value="DUF4390"/>
</dbReference>
<dbReference type="RefSeq" id="WP_226953913.1">
    <property type="nucleotide sequence ID" value="NZ_JACDXW010000003.1"/>
</dbReference>
<comment type="caution">
    <text evidence="2">The sequence shown here is derived from an EMBL/GenBank/DDBJ whole genome shotgun (WGS) entry which is preliminary data.</text>
</comment>
<reference evidence="2 3" key="1">
    <citation type="submission" date="2020-07" db="EMBL/GenBank/DDBJ databases">
        <title>Pusillimonas sp. nov., isolated from poultry manure in Taiwan.</title>
        <authorList>
            <person name="Lin S.-Y."/>
            <person name="Tang Y.-S."/>
            <person name="Young C.-C."/>
        </authorList>
    </citation>
    <scope>NUCLEOTIDE SEQUENCE [LARGE SCALE GENOMIC DNA]</scope>
    <source>
        <strain evidence="2 3">CC-YST705</strain>
    </source>
</reference>
<feature type="chain" id="PRO_5045682136" evidence="1">
    <location>
        <begin position="21"/>
        <end position="197"/>
    </location>
</feature>
<keyword evidence="3" id="KW-1185">Reference proteome</keyword>
<organism evidence="2 3">
    <name type="scientific">Mesopusillimonas faecipullorum</name>
    <dbReference type="NCBI Taxonomy" id="2755040"/>
    <lineage>
        <taxon>Bacteria</taxon>
        <taxon>Pseudomonadati</taxon>
        <taxon>Pseudomonadota</taxon>
        <taxon>Betaproteobacteria</taxon>
        <taxon>Burkholderiales</taxon>
        <taxon>Alcaligenaceae</taxon>
        <taxon>Mesopusillimonas</taxon>
    </lineage>
</organism>
<keyword evidence="1" id="KW-0732">Signal</keyword>
<dbReference type="Proteomes" id="UP000776983">
    <property type="component" value="Unassembled WGS sequence"/>
</dbReference>
<gene>
    <name evidence="2" type="ORF">H0484_07395</name>
</gene>
<name>A0ABS8CCK7_9BURK</name>
<evidence type="ECO:0000313" key="2">
    <source>
        <dbReference type="EMBL" id="MCB5363572.1"/>
    </source>
</evidence>
<dbReference type="Pfam" id="PF14334">
    <property type="entry name" value="DUF4390"/>
    <property type="match status" value="1"/>
</dbReference>
<protein>
    <submittedName>
        <fullName evidence="2">DUF4390 domain-containing protein</fullName>
    </submittedName>
</protein>
<feature type="signal peptide" evidence="1">
    <location>
        <begin position="1"/>
        <end position="20"/>
    </location>
</feature>
<sequence>MTHRYLSVVLLLCLSLLAHFAPSVAYAQEARNEVVSVEPVARDGKLYLDANIDLTLSPELRTAAEKGVPLYFVAELQIVSSRSWWFDKTVVDTQRTYRVFYNVLTRQWRVGNNEFALPLASLDEALSFMRNIRGWAVAETSELDTGVNYDGRLRLRLDTTRLPRPFQIDAYNSSAWTLATPWKNFQFEILDDEQTAS</sequence>
<proteinExistence type="predicted"/>
<accession>A0ABS8CCK7</accession>